<protein>
    <recommendedName>
        <fullName evidence="2">Fatty acid desaturase domain-containing protein</fullName>
    </recommendedName>
</protein>
<name>A0A9W7GN34_9STRA</name>
<feature type="domain" description="Fatty acid desaturase" evidence="2">
    <location>
        <begin position="235"/>
        <end position="472"/>
    </location>
</feature>
<keyword evidence="1" id="KW-0812">Transmembrane</keyword>
<feature type="transmembrane region" description="Helical" evidence="1">
    <location>
        <begin position="203"/>
        <end position="222"/>
    </location>
</feature>
<dbReference type="GO" id="GO:0042284">
    <property type="term" value="F:sphingolipid delta-4 desaturase activity"/>
    <property type="evidence" value="ECO:0007669"/>
    <property type="project" value="TreeGrafter"/>
</dbReference>
<keyword evidence="1" id="KW-0472">Membrane</keyword>
<evidence type="ECO:0000313" key="3">
    <source>
        <dbReference type="EMBL" id="GMI47929.1"/>
    </source>
</evidence>
<feature type="transmembrane region" description="Helical" evidence="1">
    <location>
        <begin position="228"/>
        <end position="248"/>
    </location>
</feature>
<comment type="caution">
    <text evidence="3">The sequence shown here is derived from an EMBL/GenBank/DDBJ whole genome shotgun (WGS) entry which is preliminary data.</text>
</comment>
<dbReference type="Pfam" id="PF00487">
    <property type="entry name" value="FA_desaturase"/>
    <property type="match status" value="1"/>
</dbReference>
<gene>
    <name evidence="3" type="ORF">TrCOL_g4867</name>
</gene>
<feature type="transmembrane region" description="Helical" evidence="1">
    <location>
        <begin position="269"/>
        <end position="287"/>
    </location>
</feature>
<evidence type="ECO:0000313" key="4">
    <source>
        <dbReference type="Proteomes" id="UP001165065"/>
    </source>
</evidence>
<dbReference type="EMBL" id="BRYA01000365">
    <property type="protein sequence ID" value="GMI47929.1"/>
    <property type="molecule type" value="Genomic_DNA"/>
</dbReference>
<dbReference type="InterPro" id="IPR005804">
    <property type="entry name" value="FA_desaturase_dom"/>
</dbReference>
<feature type="transmembrane region" description="Helical" evidence="1">
    <location>
        <begin position="386"/>
        <end position="411"/>
    </location>
</feature>
<dbReference type="GO" id="GO:0016020">
    <property type="term" value="C:membrane"/>
    <property type="evidence" value="ECO:0007669"/>
    <property type="project" value="GOC"/>
</dbReference>
<keyword evidence="1" id="KW-1133">Transmembrane helix</keyword>
<dbReference type="Proteomes" id="UP001165065">
    <property type="component" value="Unassembled WGS sequence"/>
</dbReference>
<dbReference type="OrthoDB" id="200948at2759"/>
<dbReference type="PANTHER" id="PTHR12879:SF8">
    <property type="entry name" value="SPHINGOLIPID DELTA(4)-DESATURASE DES1"/>
    <property type="match status" value="1"/>
</dbReference>
<accession>A0A9W7GN34</accession>
<keyword evidence="4" id="KW-1185">Reference proteome</keyword>
<dbReference type="PANTHER" id="PTHR12879">
    <property type="entry name" value="SPHINGOLIPID DELTA 4 DESATURASE/C-4 HYDROXYLASE PROTEIN DES2"/>
    <property type="match status" value="1"/>
</dbReference>
<dbReference type="GO" id="GO:0046513">
    <property type="term" value="P:ceramide biosynthetic process"/>
    <property type="evidence" value="ECO:0007669"/>
    <property type="project" value="TreeGrafter"/>
</dbReference>
<reference evidence="4" key="1">
    <citation type="journal article" date="2023" name="Commun. Biol.">
        <title>Genome analysis of Parmales, the sister group of diatoms, reveals the evolutionary specialization of diatoms from phago-mixotrophs to photoautotrophs.</title>
        <authorList>
            <person name="Ban H."/>
            <person name="Sato S."/>
            <person name="Yoshikawa S."/>
            <person name="Yamada K."/>
            <person name="Nakamura Y."/>
            <person name="Ichinomiya M."/>
            <person name="Sato N."/>
            <person name="Blanc-Mathieu R."/>
            <person name="Endo H."/>
            <person name="Kuwata A."/>
            <person name="Ogata H."/>
        </authorList>
    </citation>
    <scope>NUCLEOTIDE SEQUENCE [LARGE SCALE GENOMIC DNA]</scope>
</reference>
<feature type="transmembrane region" description="Helical" evidence="1">
    <location>
        <begin position="327"/>
        <end position="349"/>
    </location>
</feature>
<evidence type="ECO:0000256" key="1">
    <source>
        <dbReference type="SAM" id="Phobius"/>
    </source>
</evidence>
<dbReference type="AlphaFoldDB" id="A0A9W7GN34"/>
<evidence type="ECO:0000259" key="2">
    <source>
        <dbReference type="Pfam" id="PF00487"/>
    </source>
</evidence>
<proteinExistence type="predicted"/>
<sequence length="513" mass="57465">MAVYHRESFQNFRQLHHCTPSEKYLNFCKVLLSEVKDCDYIKALKVAKAQGLLKDVKGKGGAAKESEDKKGKGADGETLAVGEEDEILVNDDGDTGTCPVPSGGERGEPNTIELARDNTYAALTLITKLEEVILVAWVLSKGGPSRASARVEMCKGFIDKRQECKFILDFVQPSAAKWHTTRRANMLRDHSKEIRELHAKSDLLLTIFATLGVSAGQIFLATQVVGKYGLAFDALLAATVGSFFAFGFQALNHILMHSRVRSVALKKGLALVASSCSPLPWFSYYMADGHKRHHMNAGSETDIDRQALFWIWEGVPHKSLDNTLGSLLWVSLAALFLPVAYMYSLFYCFYHVPKNNMVEMAHFLTESATTLLTMMFTWRANPCLSSILYLVFSGAFSMGFLAHPYLGFWILQHLCVLNPLDPSSSQPTVSYYGSPAWNWLNFNILYHVEHHDFSKLPWHLAGTVRDLAPEYYDGLKHCDSIRGLVGFWLRAKGKKMDFCCEHLFGQDYVTRGS</sequence>
<organism evidence="3 4">
    <name type="scientific">Triparma columacea</name>
    <dbReference type="NCBI Taxonomy" id="722753"/>
    <lineage>
        <taxon>Eukaryota</taxon>
        <taxon>Sar</taxon>
        <taxon>Stramenopiles</taxon>
        <taxon>Ochrophyta</taxon>
        <taxon>Bolidophyceae</taxon>
        <taxon>Parmales</taxon>
        <taxon>Triparmaceae</taxon>
        <taxon>Triparma</taxon>
    </lineage>
</organism>